<keyword evidence="1" id="KW-0812">Transmembrane</keyword>
<protein>
    <submittedName>
        <fullName evidence="2">Uncharacterized protein</fullName>
    </submittedName>
</protein>
<dbReference type="EMBL" id="PFSJ01000019">
    <property type="protein sequence ID" value="PJC23623.1"/>
    <property type="molecule type" value="Genomic_DNA"/>
</dbReference>
<evidence type="ECO:0000313" key="2">
    <source>
        <dbReference type="EMBL" id="PJC23623.1"/>
    </source>
</evidence>
<feature type="transmembrane region" description="Helical" evidence="1">
    <location>
        <begin position="33"/>
        <end position="56"/>
    </location>
</feature>
<accession>A0A2M8ELK4</accession>
<feature type="transmembrane region" description="Helical" evidence="1">
    <location>
        <begin position="76"/>
        <end position="93"/>
    </location>
</feature>
<comment type="caution">
    <text evidence="2">The sequence shown here is derived from an EMBL/GenBank/DDBJ whole genome shotgun (WGS) entry which is preliminary data.</text>
</comment>
<organism evidence="2 3">
    <name type="scientific">candidate division WWE3 bacterium CG_4_9_14_0_2_um_filter_35_11</name>
    <dbReference type="NCBI Taxonomy" id="1975077"/>
    <lineage>
        <taxon>Bacteria</taxon>
        <taxon>Katanobacteria</taxon>
    </lineage>
</organism>
<name>A0A2M8ELK4_UNCKA</name>
<dbReference type="AlphaFoldDB" id="A0A2M8ELK4"/>
<dbReference type="Proteomes" id="UP000229756">
    <property type="component" value="Unassembled WGS sequence"/>
</dbReference>
<evidence type="ECO:0000313" key="3">
    <source>
        <dbReference type="Proteomes" id="UP000229756"/>
    </source>
</evidence>
<keyword evidence="1" id="KW-0472">Membrane</keyword>
<gene>
    <name evidence="2" type="ORF">CO058_02590</name>
</gene>
<reference evidence="3" key="1">
    <citation type="submission" date="2017-09" db="EMBL/GenBank/DDBJ databases">
        <title>Depth-based differentiation of microbial function through sediment-hosted aquifers and enrichment of novel symbionts in the deep terrestrial subsurface.</title>
        <authorList>
            <person name="Probst A.J."/>
            <person name="Ladd B."/>
            <person name="Jarett J.K."/>
            <person name="Geller-Mcgrath D.E."/>
            <person name="Sieber C.M.K."/>
            <person name="Emerson J.B."/>
            <person name="Anantharaman K."/>
            <person name="Thomas B.C."/>
            <person name="Malmstrom R."/>
            <person name="Stieglmeier M."/>
            <person name="Klingl A."/>
            <person name="Woyke T."/>
            <person name="Ryan C.M."/>
            <person name="Banfield J.F."/>
        </authorList>
    </citation>
    <scope>NUCLEOTIDE SEQUENCE [LARGE SCALE GENOMIC DNA]</scope>
</reference>
<proteinExistence type="predicted"/>
<evidence type="ECO:0000256" key="1">
    <source>
        <dbReference type="SAM" id="Phobius"/>
    </source>
</evidence>
<keyword evidence="1" id="KW-1133">Transmembrane helix</keyword>
<sequence>MKSHFLLTVFILMLLALCGISYSALMIPPVGYFLYLFLFLLWAFICLFLSVMFYIFSRPFGHESDRQRFRRQFKKAVVIGFIFILLLFLQRRFDII</sequence>